<evidence type="ECO:0000256" key="2">
    <source>
        <dbReference type="ARBA" id="ARBA00022737"/>
    </source>
</evidence>
<reference evidence="7" key="1">
    <citation type="submission" date="2023-06" db="EMBL/GenBank/DDBJ databases">
        <title>Survivors Of The Sea: Transcriptome response of Skeletonema marinoi to long-term dormancy.</title>
        <authorList>
            <person name="Pinder M.I.M."/>
            <person name="Kourtchenko O."/>
            <person name="Robertson E.K."/>
            <person name="Larsson T."/>
            <person name="Maumus F."/>
            <person name="Osuna-Cruz C.M."/>
            <person name="Vancaester E."/>
            <person name="Stenow R."/>
            <person name="Vandepoele K."/>
            <person name="Ploug H."/>
            <person name="Bruchert V."/>
            <person name="Godhe A."/>
            <person name="Topel M."/>
        </authorList>
    </citation>
    <scope>NUCLEOTIDE SEQUENCE</scope>
    <source>
        <strain evidence="7">R05AC</strain>
    </source>
</reference>
<dbReference type="InterPro" id="IPR013517">
    <property type="entry name" value="FG-GAP"/>
</dbReference>
<dbReference type="InterPro" id="IPR038081">
    <property type="entry name" value="CalX-like_sf"/>
</dbReference>
<evidence type="ECO:0000313" key="7">
    <source>
        <dbReference type="EMBL" id="KAK1734546.1"/>
    </source>
</evidence>
<accession>A0AAD9D583</accession>
<evidence type="ECO:0000256" key="6">
    <source>
        <dbReference type="SAM" id="SignalP"/>
    </source>
</evidence>
<organism evidence="7 8">
    <name type="scientific">Skeletonema marinoi</name>
    <dbReference type="NCBI Taxonomy" id="267567"/>
    <lineage>
        <taxon>Eukaryota</taxon>
        <taxon>Sar</taxon>
        <taxon>Stramenopiles</taxon>
        <taxon>Ochrophyta</taxon>
        <taxon>Bacillariophyta</taxon>
        <taxon>Coscinodiscophyceae</taxon>
        <taxon>Thalassiosirophycidae</taxon>
        <taxon>Thalassiosirales</taxon>
        <taxon>Skeletonemataceae</taxon>
        <taxon>Skeletonema</taxon>
        <taxon>Skeletonema marinoi-dohrnii complex</taxon>
    </lineage>
</organism>
<proteinExistence type="predicted"/>
<dbReference type="Pfam" id="PF14312">
    <property type="entry name" value="FG-GAP_2"/>
    <property type="match status" value="5"/>
</dbReference>
<feature type="region of interest" description="Disordered" evidence="5">
    <location>
        <begin position="3157"/>
        <end position="3181"/>
    </location>
</feature>
<name>A0AAD9D583_9STRA</name>
<dbReference type="PANTHER" id="PTHR36220">
    <property type="entry name" value="UNNAMED PRODUCT"/>
    <property type="match status" value="1"/>
</dbReference>
<keyword evidence="1 6" id="KW-0732">Signal</keyword>
<feature type="region of interest" description="Disordered" evidence="5">
    <location>
        <begin position="2019"/>
        <end position="2039"/>
    </location>
</feature>
<dbReference type="SUPFAM" id="SSF141072">
    <property type="entry name" value="CalX-like"/>
    <property type="match status" value="1"/>
</dbReference>
<keyword evidence="8" id="KW-1185">Reference proteome</keyword>
<dbReference type="PROSITE" id="PS51470">
    <property type="entry name" value="FG_GAP"/>
    <property type="match status" value="1"/>
</dbReference>
<dbReference type="InterPro" id="IPR028994">
    <property type="entry name" value="Integrin_alpha_N"/>
</dbReference>
<sequence length="3674" mass="402929">MPPLFLQHILRAIISLLLIVISSAWNIALEVTTQVDGAHGGEPFSTQPSVIVNNKKGEHQPSFKGRVGVQLNQHPNEMFEPVWKEGLAVPTSIVHTHVSQDVIDGRVDFNALGVNAAGNYQLKFTLYDEHGLIMATTIGDNFTVSVGEMHQLGFITHPESAFGGTEFGIQPILSVQDRGGNTVENLNLEGERQLTSNTFSVGIGPAAQIDVVRDVSHGSALPRVEVKDAGGNVLKFDSSSAVRISFYYNPSQGKIFHQSHYCIFGRRGCSVQKTCNRKAGYGYRLKYEFLQFDGASLEETSIGTIGAYFNVDIGPPHRLSILQHTSGGWAGNQPFHIQPKVALVDAGGNVVSSDSTSIVTAHLTPSLAYDSKVIINTANDATPSIILAEFAQGMKEDGRTLYGPGDVIRIDVIFDQEVAIFPSVDNGTLPRLMLNAAGAYAELVDESQHGLLSRCVWTQRQSSPASIGTWVFLSASKKIEISHKRPTITNIDVDVPSGEYGAGQVINFLCRTATLHFEFRVIEGDNLDRLDVSTQADASLMLPLPHDDTITLLTNGASSSPVTADLAYGAINGTYAVGDVLTFQVIFDKPVDVSTCQCTIYFAFTLLSPNDADSFSSQLIGRQRLGANSEQWRGSAVRLRIRHRGFTFEIRCKEDDDTSSNLGFFDTRSLVAQNTEGGRVPVAGYVRRVSSNPTTDAILDLDSVLNFADNHAIQIDVERPQILSVSFDNSDEGRELIQGALLTILMQFSAPVVVKESLSPLLGLLIDRKKRWATYLSGSGSSILKFSYQVSIGDDLQSPLEFKYTRICTGGRDCINTGGLVVRLSEKLTLDANLGIGFADEGLSIADSHESGITIDTSQAPASTVVAVTTSKVSGTYGVGEMFDFNVEFSDQVFLSGDLPVLRLNTNNEAVYHTGNETDTLVFRYISTSMNSILRLDWSLYPESDSAIGCSEECVMENANEVAVDTTFRDADGNILVEPLLPDITLDPSPPQIVSVETDKTASPYCHPLCSYTVGEEVRISVTFDKPVAVTGEQIYLALEVTDDITDNSNRAFFLPEESSPLQLIFLYTVSPNHTSYGEGLAYVCDDSNCGLRLSQAATIKRASTTPTVDADLGLPPLPDHGVSIDESNLIIVDTSGLPTVTSVSSSTSNGQYSPGDIVEIAVLFNKSVVVIGQPFLTLDVGVVSGEAGIAMYKSGSGSSTLYFEYKVGDDNLSLDLDYIDAYSLNAGFDGVDLGAIKQASTNPTVNANIELPVPGTAGSLGFNSDIKLDSRRPYISQISATSGEYTTGDEIVIQVHFSRPVMINGNPSLLLETGSMDRVAEYKSHPNDHVIEFSYTVRLGDMSASLNYWSSDDLLPSSKMSFLLKSDGRIRLKSANPQLDADLHVNPVDGYLNGDVTRTVSDGVAKFRELKIGQRGSDFKIWFQSNPLMAVFSRLQKLSRLTRASNMKSREIRQIDMKEISTEVQSTSMGTPSSRSSREAESIPEVQVVKVFSEALDEEHEIQIISTSVNVSEAIRTSQEFSTCADPEEMIRGAFQLTYIVADNYTYASSIELDADVSAEQLRTFLEDKLNLRGVVHTSRSSNPTCDSQNGWTWNVTFLDSTNGVGILKTDGHSLIGEGANISERSFILVNSINGLSSRALPYNAPSNTVKDAIEEDLAISVKSVLSEDIHEIPELGRRWTIVFSHHVGEHGRDVNIPLLQVIDDNLQGKDAQVWTHTGFEGRGILNGTFALSFRGSNPSHFVSHNSSETDIKAALESLDSINEVQVTNRREFYNEAGKSGFSWIVTFVSVNESTEYGWVLDPEGSSRHGNLPSLEIVSHLTGWNVGHEVRSETGTGKGDTQAQWMEQIMGDDGRDSGSVDVYRRVRETWQKESSLLASDFDSKDMFGSSVSVKDDLLLVGAPSKQVNGLPEQQTITCNGPAADGFFATLPEIQKLIEGMYGETSQIHSMPRLLLSSSSEQWDGLSTGFCDGEGDRSITITFLTPDGGGISTSERRSGDLEDLHVDSSTLVDASITVTESRSGTNSPMGKDTSHSHPTGKQAGSVYLFQRNQACNICSPIWTQIMKFTPLTGADHPTDAARFGHSVIFVPETESSAALAVVGSPGYNRESGKVYIFHHSQASWMLFDSLNDSNWNHDDIKGGRFGSSINVDGDTILVGSPGYSNGRGAVYVFRKSHDGKHFLASQAIYGPNDIKEGDKFGHSLSLSEHKAVVCAPYKSVEAIQVLGEPKLTPSAGACYVYSRKHEASTFHFDQQLVPSNVLPRDRFGWDVSISGSQLIVGQVEKSEEKLRPPRPVQVIQTYCDENKNTCEGSERSKFKLYWSDGNVLHETQYLSASMSANQLRDAIENYLNLGDVTVDRSILPDKDGGYSWQVTFDSYKHFRNVKSLPMMKCEMLIESNLSCKVQIHTEFPRSLRSKAHLFDFDNESMAWEEQAFLFPANSQTQDNLGSRVAIDGGFAAVGAPNREWLNINSGAAFLFDISFLNFRFTNRPYTVVEGETKEIELERSHSDQLQLVSLRTADRNAEEIFLFYVNDLFSLQSLEVSPHDFLLSSSTAFGRSQFYGSNEKCSRFIGGIYDFHGVSDYAPLQFEDVIMPGEESISTTFFTNKDNILEKPDEHTTVQVNLRGMFASPLGRLTTKVEIMGSNDDRSTNYQILGEDVPPRESARMGAAVAIDRKAGMLVVGSDKSSSIDENGSPLKNVGSAQVFKRMLDGSWQFLQDLKPPTESVKADAKFGSSVAIHKPYGRDDITILVGAPGIATVYVFALQLSASSFVAQATLSPHETATAPLSELRFGGPDAIALQGDMAFVGSSHMEAVYVFRRSHVNNEGYVHWDPYIILRSSDYDYDIFGHDFTVRHIHRQNFGVALSASGRSLLVGAPFADYGNRGSVDSRERFDTDGIHNRGLGKGRVYAFYSQPHTQIVTLQSDEIIASGSFRLKLINHRGIQDEDEAISGLIRHNASPDSFKLALEEIANLGEVDVEIDETFQNGSYTFSWRVTFISNFEDDQPLLVPLSKGSGCDDCDRLVVSVLSTVPPFLDIEIIHSHQPYLEEFEMQPADVVSTDLFGTSLSLDGPQAIIGSKQSAAKTRTVWDFETGDLQGWIATGDAFRYQPTFGDNSKFRPVYDGYGSEAAHPEGNPQTSHLVGNYYIGTFEKRPGDESGGYQKPSPEYGMGSTQGDEPTGTLTSEPFICLGDRISFRIGGGCNHLKVYVELLVDGYPSLRATGKCNEGMDAVHWDVSTFINRSCQIRIVDSGSKQWDHINVDHFDFDWEFGHEGCFSNNFGQCSVGGGALPKKNQLDKQHYTGREETPTSGAAYFFIRECPQKEFNDMSPSNSNCLWTEQERIVASDKRAGNLFGISVDVDHEQGVAIVGSSSSPAYGYYNDPIFVHPHSNLTTVNMPIPENLQDLMRSGGTYSATGGNLRVIDYLIHQEHIPVQEQMRYTEQAGSTYVFKREPAEIGPSGEVIRKPFWKTTEDSKFAPPDIAARDHFGFSVAMDGSTAVVGAIGHDGFATNGGGAFLYDMEWIRVKFTKVEYIALEGSDHTVKIFLQRDLLWSNSTLTIGYSTSDLSAIGVDASKFDECLRSHVSQRDGCGDYEQAAGEVTFEEGEEHTYFIIRVMDDHCAERRLEYVQLNLHQLGGSPLRGENYRAQLRIDDNDWQDEQFSRNCTGGIR</sequence>
<feature type="compositionally biased region" description="Polar residues" evidence="5">
    <location>
        <begin position="2019"/>
        <end position="2028"/>
    </location>
</feature>
<gene>
    <name evidence="7" type="ORF">QTG54_014794</name>
</gene>
<feature type="repeat" description="FG-GAP" evidence="4">
    <location>
        <begin position="2131"/>
        <end position="2182"/>
    </location>
</feature>
<dbReference type="SUPFAM" id="SSF69318">
    <property type="entry name" value="Integrin alpha N-terminal domain"/>
    <property type="match status" value="1"/>
</dbReference>
<feature type="signal peptide" evidence="6">
    <location>
        <begin position="1"/>
        <end position="24"/>
    </location>
</feature>
<dbReference type="Proteomes" id="UP001224775">
    <property type="component" value="Unassembled WGS sequence"/>
</dbReference>
<keyword evidence="2" id="KW-0677">Repeat</keyword>
<evidence type="ECO:0000256" key="3">
    <source>
        <dbReference type="ARBA" id="ARBA00023180"/>
    </source>
</evidence>
<keyword evidence="3" id="KW-0325">Glycoprotein</keyword>
<evidence type="ECO:0000256" key="1">
    <source>
        <dbReference type="ARBA" id="ARBA00022729"/>
    </source>
</evidence>
<dbReference type="Gene3D" id="2.60.40.2030">
    <property type="match status" value="1"/>
</dbReference>
<evidence type="ECO:0000313" key="8">
    <source>
        <dbReference type="Proteomes" id="UP001224775"/>
    </source>
</evidence>
<dbReference type="SMART" id="SM00191">
    <property type="entry name" value="Int_alpha"/>
    <property type="match status" value="5"/>
</dbReference>
<dbReference type="EMBL" id="JATAAI010000038">
    <property type="protein sequence ID" value="KAK1734546.1"/>
    <property type="molecule type" value="Genomic_DNA"/>
</dbReference>
<comment type="caution">
    <text evidence="7">The sequence shown here is derived from an EMBL/GenBank/DDBJ whole genome shotgun (WGS) entry which is preliminary data.</text>
</comment>
<dbReference type="PANTHER" id="PTHR36220:SF1">
    <property type="entry name" value="GAMMA TUBULIN COMPLEX COMPONENT C-TERMINAL DOMAIN-CONTAINING PROTEIN"/>
    <property type="match status" value="1"/>
</dbReference>
<dbReference type="Gene3D" id="2.130.10.130">
    <property type="entry name" value="Integrin alpha, N-terminal"/>
    <property type="match status" value="1"/>
</dbReference>
<feature type="chain" id="PRO_5042042759" evidence="6">
    <location>
        <begin position="25"/>
        <end position="3674"/>
    </location>
</feature>
<evidence type="ECO:0000256" key="5">
    <source>
        <dbReference type="SAM" id="MobiDB-lite"/>
    </source>
</evidence>
<dbReference type="InterPro" id="IPR013519">
    <property type="entry name" value="Int_alpha_beta-p"/>
</dbReference>
<protein>
    <submittedName>
        <fullName evidence="7">FG-GAP repeat-containing protein</fullName>
    </submittedName>
</protein>
<evidence type="ECO:0000256" key="4">
    <source>
        <dbReference type="PROSITE-ProRule" id="PRU00803"/>
    </source>
</evidence>